<comment type="caution">
    <text evidence="10">The sequence shown here is derived from an EMBL/GenBank/DDBJ whole genome shotgun (WGS) entry which is preliminary data.</text>
</comment>
<dbReference type="Pfam" id="PF00254">
    <property type="entry name" value="FKBP_C"/>
    <property type="match status" value="1"/>
</dbReference>
<feature type="coiled-coil region" evidence="8">
    <location>
        <begin position="86"/>
        <end position="120"/>
    </location>
</feature>
<comment type="similarity">
    <text evidence="2 7">Belongs to the FKBP-type PPIase family.</text>
</comment>
<accession>A0A1S8CUW7</accession>
<evidence type="ECO:0000256" key="1">
    <source>
        <dbReference type="ARBA" id="ARBA00000971"/>
    </source>
</evidence>
<dbReference type="SUPFAM" id="SSF54534">
    <property type="entry name" value="FKBP-like"/>
    <property type="match status" value="1"/>
</dbReference>
<dbReference type="FunFam" id="3.10.50.40:FF:000045">
    <property type="entry name" value="Peptidyl-prolyl cis-trans isomerase"/>
    <property type="match status" value="1"/>
</dbReference>
<keyword evidence="3" id="KW-0732">Signal</keyword>
<dbReference type="EC" id="5.2.1.8" evidence="7"/>
<keyword evidence="8" id="KW-0175">Coiled coil</keyword>
<sequence>MSKALPVVLAAIIIGGALTPIYLANQATPGQQAKSGQTTAATSNIQKISYALGYQVSSQTPPDMDSELFAEGMRDGQAKKTPRFTEQEINQALMAYQQDMQKQQQQQLQQEQQQQQASAQSSVQAGDVFLATNAKKPGVVTTASGLQYLVIKEGTGATPTASSEVKVDYEGKLIDGTVFDSSIKRGEPLAFGLSQVIPGWTEGLQLMKEGAHYRFFIPAKLGYGEAGAGEAIPPNSTLIFDVILIKVNP</sequence>
<evidence type="ECO:0000256" key="7">
    <source>
        <dbReference type="RuleBase" id="RU003915"/>
    </source>
</evidence>
<protein>
    <recommendedName>
        <fullName evidence="7">Peptidyl-prolyl cis-trans isomerase</fullName>
        <ecNumber evidence="7">5.2.1.8</ecNumber>
    </recommendedName>
</protein>
<keyword evidence="11" id="KW-1185">Reference proteome</keyword>
<evidence type="ECO:0000256" key="2">
    <source>
        <dbReference type="ARBA" id="ARBA00006577"/>
    </source>
</evidence>
<dbReference type="Gene3D" id="3.10.50.40">
    <property type="match status" value="1"/>
</dbReference>
<evidence type="ECO:0000256" key="8">
    <source>
        <dbReference type="SAM" id="Coils"/>
    </source>
</evidence>
<dbReference type="Gene3D" id="1.10.287.460">
    <property type="entry name" value="Peptidyl-prolyl cis-trans isomerase, FKBP-type, N-terminal domain"/>
    <property type="match status" value="1"/>
</dbReference>
<dbReference type="OrthoDB" id="9814548at2"/>
<dbReference type="GO" id="GO:0006457">
    <property type="term" value="P:protein folding"/>
    <property type="evidence" value="ECO:0007669"/>
    <property type="project" value="InterPro"/>
</dbReference>
<evidence type="ECO:0000259" key="9">
    <source>
        <dbReference type="PROSITE" id="PS50059"/>
    </source>
</evidence>
<dbReference type="Pfam" id="PF01346">
    <property type="entry name" value="FKBP_N"/>
    <property type="match status" value="1"/>
</dbReference>
<evidence type="ECO:0000313" key="10">
    <source>
        <dbReference type="EMBL" id="ONG41031.1"/>
    </source>
</evidence>
<proteinExistence type="inferred from homology"/>
<feature type="domain" description="PPIase FKBP-type" evidence="9">
    <location>
        <begin position="162"/>
        <end position="248"/>
    </location>
</feature>
<evidence type="ECO:0000313" key="11">
    <source>
        <dbReference type="Proteomes" id="UP000192132"/>
    </source>
</evidence>
<gene>
    <name evidence="10" type="ORF">BKE30_06290</name>
</gene>
<evidence type="ECO:0000256" key="3">
    <source>
        <dbReference type="ARBA" id="ARBA00022729"/>
    </source>
</evidence>
<dbReference type="STRING" id="1907941.BKE30_06290"/>
<dbReference type="AlphaFoldDB" id="A0A1S8CUW7"/>
<dbReference type="GO" id="GO:0003755">
    <property type="term" value="F:peptidyl-prolyl cis-trans isomerase activity"/>
    <property type="evidence" value="ECO:0007669"/>
    <property type="project" value="UniProtKB-UniRule"/>
</dbReference>
<dbReference type="EMBL" id="MLCN01000014">
    <property type="protein sequence ID" value="ONG41031.1"/>
    <property type="molecule type" value="Genomic_DNA"/>
</dbReference>
<evidence type="ECO:0000256" key="5">
    <source>
        <dbReference type="ARBA" id="ARBA00023235"/>
    </source>
</evidence>
<comment type="catalytic activity">
    <reaction evidence="1 6 7">
        <text>[protein]-peptidylproline (omega=180) = [protein]-peptidylproline (omega=0)</text>
        <dbReference type="Rhea" id="RHEA:16237"/>
        <dbReference type="Rhea" id="RHEA-COMP:10747"/>
        <dbReference type="Rhea" id="RHEA-COMP:10748"/>
        <dbReference type="ChEBI" id="CHEBI:83833"/>
        <dbReference type="ChEBI" id="CHEBI:83834"/>
        <dbReference type="EC" id="5.2.1.8"/>
    </reaction>
</comment>
<dbReference type="InterPro" id="IPR001179">
    <property type="entry name" value="PPIase_FKBP_dom"/>
</dbReference>
<dbReference type="Proteomes" id="UP000192132">
    <property type="component" value="Unassembled WGS sequence"/>
</dbReference>
<dbReference type="PANTHER" id="PTHR43811">
    <property type="entry name" value="FKBP-TYPE PEPTIDYL-PROLYL CIS-TRANS ISOMERASE FKPA"/>
    <property type="match status" value="1"/>
</dbReference>
<organism evidence="10 11">
    <name type="scientific">Alkanindiges hydrocarboniclasticus</name>
    <dbReference type="NCBI Taxonomy" id="1907941"/>
    <lineage>
        <taxon>Bacteria</taxon>
        <taxon>Pseudomonadati</taxon>
        <taxon>Pseudomonadota</taxon>
        <taxon>Gammaproteobacteria</taxon>
        <taxon>Moraxellales</taxon>
        <taxon>Moraxellaceae</taxon>
        <taxon>Alkanindiges</taxon>
    </lineage>
</organism>
<evidence type="ECO:0000256" key="4">
    <source>
        <dbReference type="ARBA" id="ARBA00023110"/>
    </source>
</evidence>
<dbReference type="PROSITE" id="PS50059">
    <property type="entry name" value="FKBP_PPIASE"/>
    <property type="match status" value="1"/>
</dbReference>
<keyword evidence="5 6" id="KW-0413">Isomerase</keyword>
<evidence type="ECO:0000256" key="6">
    <source>
        <dbReference type="PROSITE-ProRule" id="PRU00277"/>
    </source>
</evidence>
<dbReference type="InterPro" id="IPR036944">
    <property type="entry name" value="PPIase_FKBP_N_sf"/>
</dbReference>
<dbReference type="PANTHER" id="PTHR43811:SF19">
    <property type="entry name" value="39 KDA FK506-BINDING NUCLEAR PROTEIN"/>
    <property type="match status" value="1"/>
</dbReference>
<keyword evidence="4 6" id="KW-0697">Rotamase</keyword>
<reference evidence="10 11" key="1">
    <citation type="submission" date="2016-10" db="EMBL/GenBank/DDBJ databases">
        <title>Draft Genome sequence of Alkanindiges sp. strain H1.</title>
        <authorList>
            <person name="Subhash Y."/>
            <person name="Lee S."/>
        </authorList>
    </citation>
    <scope>NUCLEOTIDE SEQUENCE [LARGE SCALE GENOMIC DNA]</scope>
    <source>
        <strain evidence="10 11">H1</strain>
    </source>
</reference>
<dbReference type="InterPro" id="IPR000774">
    <property type="entry name" value="PPIase_FKBP_N"/>
</dbReference>
<dbReference type="RefSeq" id="WP_076877758.1">
    <property type="nucleotide sequence ID" value="NZ_MLCN01000014.1"/>
</dbReference>
<name>A0A1S8CUW7_9GAMM</name>
<dbReference type="InterPro" id="IPR046357">
    <property type="entry name" value="PPIase_dom_sf"/>
</dbReference>